<keyword evidence="1" id="KW-0560">Oxidoreductase</keyword>
<evidence type="ECO:0000313" key="3">
    <source>
        <dbReference type="Proteomes" id="UP000333828"/>
    </source>
</evidence>
<dbReference type="GO" id="GO:0016491">
    <property type="term" value="F:oxidoreductase activity"/>
    <property type="evidence" value="ECO:0007669"/>
    <property type="project" value="UniProtKB-KW"/>
</dbReference>
<dbReference type="GO" id="GO:0051536">
    <property type="term" value="F:iron-sulfur cluster binding"/>
    <property type="evidence" value="ECO:0007669"/>
    <property type="project" value="InterPro"/>
</dbReference>
<dbReference type="InterPro" id="IPR036010">
    <property type="entry name" value="2Fe-2S_ferredoxin-like_sf"/>
</dbReference>
<proteinExistence type="predicted"/>
<dbReference type="EMBL" id="CABPSI010000002">
    <property type="protein sequence ID" value="VVD96760.1"/>
    <property type="molecule type" value="Genomic_DNA"/>
</dbReference>
<gene>
    <name evidence="2" type="ORF">PIN31115_01887</name>
</gene>
<dbReference type="Proteomes" id="UP000333828">
    <property type="component" value="Unassembled WGS sequence"/>
</dbReference>
<dbReference type="Gene3D" id="3.10.20.440">
    <property type="entry name" value="2Fe-2S iron-sulphur cluster binding domain, sarcosine oxidase, alpha subunit, N-terminal domain"/>
    <property type="match status" value="1"/>
</dbReference>
<dbReference type="InterPro" id="IPR042204">
    <property type="entry name" value="2Fe-2S-bd_N"/>
</dbReference>
<dbReference type="Pfam" id="PF13510">
    <property type="entry name" value="Fer2_4"/>
    <property type="match status" value="1"/>
</dbReference>
<reference evidence="2 3" key="1">
    <citation type="submission" date="2019-08" db="EMBL/GenBank/DDBJ databases">
        <authorList>
            <person name="Peeters C."/>
        </authorList>
    </citation>
    <scope>NUCLEOTIDE SEQUENCE [LARGE SCALE GENOMIC DNA]</scope>
    <source>
        <strain evidence="2 3">LMG 31115</strain>
    </source>
</reference>
<keyword evidence="3" id="KW-1185">Reference proteome</keyword>
<name>A0A5E4TXR1_9BURK</name>
<protein>
    <submittedName>
        <fullName evidence="2">Sarcosine oxidase subunit alpha</fullName>
    </submittedName>
</protein>
<dbReference type="SUPFAM" id="SSF54292">
    <property type="entry name" value="2Fe-2S ferredoxin-like"/>
    <property type="match status" value="1"/>
</dbReference>
<evidence type="ECO:0000256" key="1">
    <source>
        <dbReference type="ARBA" id="ARBA00023002"/>
    </source>
</evidence>
<dbReference type="AlphaFoldDB" id="A0A5E4TXR1"/>
<organism evidence="2 3">
    <name type="scientific">Pandoraea iniqua</name>
    <dbReference type="NCBI Taxonomy" id="2508288"/>
    <lineage>
        <taxon>Bacteria</taxon>
        <taxon>Pseudomonadati</taxon>
        <taxon>Pseudomonadota</taxon>
        <taxon>Betaproteobacteria</taxon>
        <taxon>Burkholderiales</taxon>
        <taxon>Burkholderiaceae</taxon>
        <taxon>Pandoraea</taxon>
    </lineage>
</organism>
<accession>A0A5E4TXR1</accession>
<dbReference type="RefSeq" id="WP_150683816.1">
    <property type="nucleotide sequence ID" value="NZ_CABPSF010000002.1"/>
</dbReference>
<sequence>MPSDSLFKSLARRDGATVRIVIDGTPYDAPAGANVAAAMLAAGDTVCRTTPVTGAPRAPYCLMGVCFDCLVEIDGVPNRQGCMTPVRDGMRVRRMQGARELA</sequence>
<evidence type="ECO:0000313" key="2">
    <source>
        <dbReference type="EMBL" id="VVD96760.1"/>
    </source>
</evidence>